<dbReference type="Proteomes" id="UP000297855">
    <property type="component" value="Unassembled WGS sequence"/>
</dbReference>
<comment type="caution">
    <text evidence="2">The sequence shown here is derived from an EMBL/GenBank/DDBJ whole genome shotgun (WGS) entry which is preliminary data.</text>
</comment>
<dbReference type="InterPro" id="IPR001845">
    <property type="entry name" value="HTH_ArsR_DNA-bd_dom"/>
</dbReference>
<organism evidence="2 3">
    <name type="scientific">Leptospira fluminis</name>
    <dbReference type="NCBI Taxonomy" id="2484979"/>
    <lineage>
        <taxon>Bacteria</taxon>
        <taxon>Pseudomonadati</taxon>
        <taxon>Spirochaetota</taxon>
        <taxon>Spirochaetia</taxon>
        <taxon>Leptospirales</taxon>
        <taxon>Leptospiraceae</taxon>
        <taxon>Leptospira</taxon>
    </lineage>
</organism>
<proteinExistence type="predicted"/>
<dbReference type="PRINTS" id="PR00778">
    <property type="entry name" value="HTHARSR"/>
</dbReference>
<dbReference type="AlphaFoldDB" id="A0A4R9GQZ6"/>
<evidence type="ECO:0000313" key="2">
    <source>
        <dbReference type="EMBL" id="TGK19959.1"/>
    </source>
</evidence>
<gene>
    <name evidence="2" type="ORF">EHO61_05430</name>
</gene>
<protein>
    <submittedName>
        <fullName evidence="2">Methyltransferase domain-containing protein</fullName>
    </submittedName>
</protein>
<dbReference type="SUPFAM" id="SSF46785">
    <property type="entry name" value="Winged helix' DNA-binding domain"/>
    <property type="match status" value="1"/>
</dbReference>
<dbReference type="Pfam" id="PF08241">
    <property type="entry name" value="Methyltransf_11"/>
    <property type="match status" value="1"/>
</dbReference>
<keyword evidence="3" id="KW-1185">Reference proteome</keyword>
<dbReference type="CDD" id="cd00090">
    <property type="entry name" value="HTH_ARSR"/>
    <property type="match status" value="1"/>
</dbReference>
<dbReference type="Gene3D" id="1.10.10.10">
    <property type="entry name" value="Winged helix-like DNA-binding domain superfamily/Winged helix DNA-binding domain"/>
    <property type="match status" value="1"/>
</dbReference>
<dbReference type="GO" id="GO:0032259">
    <property type="term" value="P:methylation"/>
    <property type="evidence" value="ECO:0007669"/>
    <property type="project" value="UniProtKB-KW"/>
</dbReference>
<sequence length="341" mass="38270">MAKTGEILDFQQAAGAKTEIRTKEEALSSKHVLAALKAVSDETRIRILLVLSIAPLNVQEVTEVLSMGQSRISRHLKILLDAGFLDSQREGSWVYYKVKDDGVAQHFPAEIFSVIGRYEKQLTHSVQDAEKAKEILKQRGLKTARYFDFVAKNWETLQRDVLDPVLYRKKILQLLPDSLGRTLDMGCGPGGLIPYLLTKSREIVGIDSSESMIREAGDSFLNNPNVRFIASDLELLPSELDSSADAAVASMVLHHISNPPKAMKEIHRALKEDGTFIIVDLKKHTQEFMRDSFADLWLGFEPELVSEWLENSGFGIDSIEEIETQKYFKVLIIKAKKKGGL</sequence>
<dbReference type="InterPro" id="IPR011991">
    <property type="entry name" value="ArsR-like_HTH"/>
</dbReference>
<name>A0A4R9GQZ6_9LEPT</name>
<dbReference type="GO" id="GO:0003700">
    <property type="term" value="F:DNA-binding transcription factor activity"/>
    <property type="evidence" value="ECO:0007669"/>
    <property type="project" value="InterPro"/>
</dbReference>
<dbReference type="PANTHER" id="PTHR43861">
    <property type="entry name" value="TRANS-ACONITATE 2-METHYLTRANSFERASE-RELATED"/>
    <property type="match status" value="1"/>
</dbReference>
<dbReference type="CDD" id="cd02440">
    <property type="entry name" value="AdoMet_MTases"/>
    <property type="match status" value="1"/>
</dbReference>
<keyword evidence="2" id="KW-0489">Methyltransferase</keyword>
<dbReference type="EMBL" id="RQEV01000007">
    <property type="protein sequence ID" value="TGK19959.1"/>
    <property type="molecule type" value="Genomic_DNA"/>
</dbReference>
<dbReference type="OrthoDB" id="9772751at2"/>
<dbReference type="NCBIfam" id="NF033788">
    <property type="entry name" value="HTH_metalloreg"/>
    <property type="match status" value="1"/>
</dbReference>
<dbReference type="InterPro" id="IPR013216">
    <property type="entry name" value="Methyltransf_11"/>
</dbReference>
<reference evidence="2" key="1">
    <citation type="journal article" date="2019" name="PLoS Negl. Trop. Dis.">
        <title>Revisiting the worldwide diversity of Leptospira species in the environment.</title>
        <authorList>
            <person name="Vincent A.T."/>
            <person name="Schiettekatte O."/>
            <person name="Bourhy P."/>
            <person name="Veyrier F.J."/>
            <person name="Picardeau M."/>
        </authorList>
    </citation>
    <scope>NUCLEOTIDE SEQUENCE [LARGE SCALE GENOMIC DNA]</scope>
    <source>
        <strain evidence="2">SCS5</strain>
    </source>
</reference>
<dbReference type="Gene3D" id="3.40.50.150">
    <property type="entry name" value="Vaccinia Virus protein VP39"/>
    <property type="match status" value="1"/>
</dbReference>
<dbReference type="SMART" id="SM00418">
    <property type="entry name" value="HTH_ARSR"/>
    <property type="match status" value="1"/>
</dbReference>
<dbReference type="GO" id="GO:0008757">
    <property type="term" value="F:S-adenosylmethionine-dependent methyltransferase activity"/>
    <property type="evidence" value="ECO:0007669"/>
    <property type="project" value="InterPro"/>
</dbReference>
<dbReference type="SUPFAM" id="SSF53335">
    <property type="entry name" value="S-adenosyl-L-methionine-dependent methyltransferases"/>
    <property type="match status" value="1"/>
</dbReference>
<dbReference type="InterPro" id="IPR036388">
    <property type="entry name" value="WH-like_DNA-bd_sf"/>
</dbReference>
<evidence type="ECO:0000259" key="1">
    <source>
        <dbReference type="PROSITE" id="PS50987"/>
    </source>
</evidence>
<dbReference type="InterPro" id="IPR029063">
    <property type="entry name" value="SAM-dependent_MTases_sf"/>
</dbReference>
<evidence type="ECO:0000313" key="3">
    <source>
        <dbReference type="Proteomes" id="UP000297855"/>
    </source>
</evidence>
<dbReference type="PROSITE" id="PS50987">
    <property type="entry name" value="HTH_ARSR_2"/>
    <property type="match status" value="1"/>
</dbReference>
<dbReference type="Pfam" id="PF01022">
    <property type="entry name" value="HTH_5"/>
    <property type="match status" value="1"/>
</dbReference>
<feature type="domain" description="HTH arsR-type" evidence="1">
    <location>
        <begin position="24"/>
        <end position="118"/>
    </location>
</feature>
<dbReference type="InterPro" id="IPR036390">
    <property type="entry name" value="WH_DNA-bd_sf"/>
</dbReference>
<keyword evidence="2" id="KW-0808">Transferase</keyword>
<accession>A0A4R9GQZ6</accession>